<dbReference type="FunFam" id="1.20.58.60:FF:000029">
    <property type="entry name" value="utrophin isoform X1"/>
    <property type="match status" value="1"/>
</dbReference>
<dbReference type="AlphaFoldDB" id="A0A8C5M141"/>
<dbReference type="FunFam" id="3.30.60.90:FF:000001">
    <property type="entry name" value="Dystrophin isoform 2"/>
    <property type="match status" value="1"/>
</dbReference>
<keyword evidence="19" id="KW-1185">Reference proteome</keyword>
<dbReference type="InterPro" id="IPR002017">
    <property type="entry name" value="Spectrin_repeat"/>
</dbReference>
<dbReference type="Gene3D" id="1.20.58.60">
    <property type="match status" value="5"/>
</dbReference>
<dbReference type="InterPro" id="IPR018159">
    <property type="entry name" value="Spectrin/alpha-actinin"/>
</dbReference>
<dbReference type="SUPFAM" id="SSF51045">
    <property type="entry name" value="WW domain"/>
    <property type="match status" value="1"/>
</dbReference>
<dbReference type="SMART" id="SM00291">
    <property type="entry name" value="ZnF_ZZ"/>
    <property type="match status" value="1"/>
</dbReference>
<accession>A0A8C5M141</accession>
<dbReference type="GO" id="GO:0005737">
    <property type="term" value="C:cytoplasm"/>
    <property type="evidence" value="ECO:0007669"/>
    <property type="project" value="UniProtKB-ARBA"/>
</dbReference>
<evidence type="ECO:0000256" key="1">
    <source>
        <dbReference type="ARBA" id="ARBA00004278"/>
    </source>
</evidence>
<dbReference type="Gene3D" id="3.30.60.90">
    <property type="match status" value="1"/>
</dbReference>
<evidence type="ECO:0000256" key="14">
    <source>
        <dbReference type="SAM" id="Coils"/>
    </source>
</evidence>
<evidence type="ECO:0000256" key="12">
    <source>
        <dbReference type="ARBA" id="ARBA00040142"/>
    </source>
</evidence>
<dbReference type="Pfam" id="PF09068">
    <property type="entry name" value="EF-hand_2"/>
    <property type="match status" value="1"/>
</dbReference>
<dbReference type="PANTHER" id="PTHR12268:SF25">
    <property type="entry name" value="DYSTROPHIN"/>
    <property type="match status" value="1"/>
</dbReference>
<dbReference type="FunFam" id="1.20.58.60:FF:000091">
    <property type="entry name" value="dystrophin isoform X2"/>
    <property type="match status" value="1"/>
</dbReference>
<dbReference type="Pfam" id="PF00397">
    <property type="entry name" value="WW"/>
    <property type="match status" value="1"/>
</dbReference>
<dbReference type="GO" id="GO:0090257">
    <property type="term" value="P:regulation of muscle system process"/>
    <property type="evidence" value="ECO:0007669"/>
    <property type="project" value="TreeGrafter"/>
</dbReference>
<dbReference type="CDD" id="cd02334">
    <property type="entry name" value="ZZ_dystrophin"/>
    <property type="match status" value="1"/>
</dbReference>
<evidence type="ECO:0000256" key="5">
    <source>
        <dbReference type="ARBA" id="ARBA00022737"/>
    </source>
</evidence>
<dbReference type="InterPro" id="IPR043145">
    <property type="entry name" value="Znf_ZZ_sf"/>
</dbReference>
<evidence type="ECO:0000256" key="2">
    <source>
        <dbReference type="ARBA" id="ARBA00022475"/>
    </source>
</evidence>
<dbReference type="InterPro" id="IPR000433">
    <property type="entry name" value="Znf_ZZ"/>
</dbReference>
<feature type="coiled-coil region" evidence="14">
    <location>
        <begin position="115"/>
        <end position="176"/>
    </location>
</feature>
<dbReference type="GO" id="GO:0007519">
    <property type="term" value="P:skeletal muscle tissue development"/>
    <property type="evidence" value="ECO:0007669"/>
    <property type="project" value="TreeGrafter"/>
</dbReference>
<dbReference type="GO" id="GO:0099536">
    <property type="term" value="P:synaptic signaling"/>
    <property type="evidence" value="ECO:0007669"/>
    <property type="project" value="TreeGrafter"/>
</dbReference>
<feature type="region of interest" description="Disordered" evidence="15">
    <location>
        <begin position="1067"/>
        <end position="1092"/>
    </location>
</feature>
<keyword evidence="2" id="KW-1003">Cell membrane</keyword>
<dbReference type="InterPro" id="IPR001202">
    <property type="entry name" value="WW_dom"/>
</dbReference>
<dbReference type="InterPro" id="IPR015154">
    <property type="entry name" value="EF-hand_dom_typ2"/>
</dbReference>
<reference evidence="18" key="1">
    <citation type="submission" date="2025-08" db="UniProtKB">
        <authorList>
            <consortium name="Ensembl"/>
        </authorList>
    </citation>
    <scope>IDENTIFICATION</scope>
</reference>
<dbReference type="SUPFAM" id="SSF46966">
    <property type="entry name" value="Spectrin repeat"/>
    <property type="match status" value="4"/>
</dbReference>
<dbReference type="PROSITE" id="PS50135">
    <property type="entry name" value="ZF_ZZ_2"/>
    <property type="match status" value="1"/>
</dbReference>
<dbReference type="Gene3D" id="1.10.238.10">
    <property type="entry name" value="EF-hand"/>
    <property type="match status" value="2"/>
</dbReference>
<evidence type="ECO:0000256" key="7">
    <source>
        <dbReference type="ARBA" id="ARBA00022833"/>
    </source>
</evidence>
<dbReference type="InterPro" id="IPR011992">
    <property type="entry name" value="EF-hand-dom_pair"/>
</dbReference>
<dbReference type="SMART" id="SM00456">
    <property type="entry name" value="WW"/>
    <property type="match status" value="1"/>
</dbReference>
<keyword evidence="5" id="KW-0677">Repeat</keyword>
<feature type="coiled-coil region" evidence="14">
    <location>
        <begin position="43"/>
        <end position="77"/>
    </location>
</feature>
<dbReference type="Pfam" id="PF00569">
    <property type="entry name" value="ZZ"/>
    <property type="match status" value="1"/>
</dbReference>
<dbReference type="OrthoDB" id="10057795at2759"/>
<dbReference type="FunFam" id="2.20.70.10:FF:000004">
    <property type="entry name" value="dystrophin isoform X1"/>
    <property type="match status" value="1"/>
</dbReference>
<feature type="compositionally biased region" description="Polar residues" evidence="15">
    <location>
        <begin position="1147"/>
        <end position="1179"/>
    </location>
</feature>
<dbReference type="CDD" id="cd16246">
    <property type="entry name" value="EFh_DMD"/>
    <property type="match status" value="1"/>
</dbReference>
<keyword evidence="8" id="KW-0770">Synapse</keyword>
<dbReference type="Ensembl" id="ENSLLET00000006517.1">
    <property type="protein sequence ID" value="ENSLLEP00000006254.1"/>
    <property type="gene ID" value="ENSLLEG00000003946.1"/>
</dbReference>
<dbReference type="FunFam" id="1.10.238.10:FF:000008">
    <property type="entry name" value="Dystrophin isoform 2"/>
    <property type="match status" value="1"/>
</dbReference>
<dbReference type="FunFam" id="1.20.58.60:FF:000056">
    <property type="entry name" value="utrophin isoform X1"/>
    <property type="match status" value="1"/>
</dbReference>
<evidence type="ECO:0000256" key="9">
    <source>
        <dbReference type="ARBA" id="ARBA00023136"/>
    </source>
</evidence>
<keyword evidence="9" id="KW-0472">Membrane</keyword>
<evidence type="ECO:0000256" key="10">
    <source>
        <dbReference type="ARBA" id="ARBA00023257"/>
    </source>
</evidence>
<dbReference type="SUPFAM" id="SSF57850">
    <property type="entry name" value="RING/U-box"/>
    <property type="match status" value="1"/>
</dbReference>
<dbReference type="FunFam" id="1.20.58.60:FF:000070">
    <property type="entry name" value="utrophin isoform X1"/>
    <property type="match status" value="1"/>
</dbReference>
<evidence type="ECO:0000256" key="13">
    <source>
        <dbReference type="PROSITE-ProRule" id="PRU00228"/>
    </source>
</evidence>
<dbReference type="FunFam" id="1.10.238.10:FF:000023">
    <property type="entry name" value="dystrophin isoform X1"/>
    <property type="match status" value="1"/>
</dbReference>
<evidence type="ECO:0000259" key="16">
    <source>
        <dbReference type="PROSITE" id="PS50020"/>
    </source>
</evidence>
<proteinExistence type="predicted"/>
<evidence type="ECO:0000256" key="6">
    <source>
        <dbReference type="ARBA" id="ARBA00022771"/>
    </source>
</evidence>
<protein>
    <recommendedName>
        <fullName evidence="12">Dystrophin</fullName>
    </recommendedName>
</protein>
<dbReference type="SUPFAM" id="SSF47473">
    <property type="entry name" value="EF-hand"/>
    <property type="match status" value="2"/>
</dbReference>
<dbReference type="GO" id="GO:0042383">
    <property type="term" value="C:sarcolemma"/>
    <property type="evidence" value="ECO:0007669"/>
    <property type="project" value="TreeGrafter"/>
</dbReference>
<organism evidence="18 19">
    <name type="scientific">Leptobrachium leishanense</name>
    <name type="common">Leishan spiny toad</name>
    <dbReference type="NCBI Taxonomy" id="445787"/>
    <lineage>
        <taxon>Eukaryota</taxon>
        <taxon>Metazoa</taxon>
        <taxon>Chordata</taxon>
        <taxon>Craniata</taxon>
        <taxon>Vertebrata</taxon>
        <taxon>Euteleostomi</taxon>
        <taxon>Amphibia</taxon>
        <taxon>Batrachia</taxon>
        <taxon>Anura</taxon>
        <taxon>Pelobatoidea</taxon>
        <taxon>Megophryidae</taxon>
        <taxon>Leptobrachium</taxon>
    </lineage>
</organism>
<sequence length="1243" mass="143244">MPSSLLLEVPALAEFNKTCGELSDWLTLLDRVIKAQIVTVGDVEEINDMIIKQKITLQDLEKKRPHLEELITAAQNLKNKTSNPEARAIITDRIEKIQNQWEDVQCHLQNRRQQLQEMLKDSNQWQDARREAEQVLERAKGKMDNWKEISYTVDALKKQNADLKQFCKEIRQWQINVDAANDLALKLIRDYSTDDTRKVELMKDSINTTWTRINKRVSERDAALEAALRLLQQFYLDLERFLAWLTEAEITANVLQDSTHKDGVMEDSRGLRELMNQWQDLQGEIDGHTEVFHSLDENGQKMLKSLEGSEDGVLLHRRLDNMNIRWNELRKKSLNIRSHLEASTEHWKRLHVSLQELLAWLQLKNEELKHQAPIGGDIPKVQIQNETHRVFKREVKAKEPVIMSAVDTVRIFLAEQPFERLEKLYQEPTEMHADDQGKNVSKILHKQVDDVNTEWDRLNVSSAEWQKKIDEALERLQELEEAMDELDHKLHHAEAMKGSWQPVGDLLIDSLQDHIGKIKTYRADIAPIKNNVNQVNELAHQFSATDIQLSPYNLSRLEELNTRWKLLQVSIDERIRQLHEAHRDFGPTSQHFLSTSVQGPWERAISPNKVPYYINHDTQTTCWDHPKMTELYQSLADLNNVRFSAYRTAMKLRRLQKALCLDLLGLSAACDALDQHNLKQNDQLMDILQIINCLTTIYDRLEQEHNNLVNVPLCVDMCLNWLLNVYDTGRTGRIRVLSFKTGVISLCKAHLEDKYRYLFKQVASSTGFCDQRRLGLLLHDAIQIPRQLGEVASFGGSNIEPSVRSCFQYANNKPEIEAALFLDWMRLEPQSMVWLPVLHRVAAAETAKHQAKCNICKECPIIGFRYRSLKHFNYDICQSCFFSGRVAKGHKMHYPMVEYCTPTTSGEDVRDFAKVLKNKFRTKRYFAKHPRMGYLPVQTVLEGDNMETPVTLINFWPVDSAPASSPQLSHDDTHSRIEHYASRLAEMENSNGSYLNDSISPNESIDDEHLLIQHYCQSLNQESPLSQPRSPAQILISLESEERGELERILADLEEENRNLQSEYDRLKEQHDHKGLSPLPSPPEMMPASPQSPRDAELIAEAKLLRQHKGRLEARMQILEDHNKQLESQLHRLRQLLEQPQAEAKVNGTTFSSPTSSLQRSDNSQPMSLRVVGSQTSETMGEDDLLSPSHDTSTGLEEVMEQLNNSFPTARGNHVGSLFHMADDLGRAMETLVMVMTDDEVME</sequence>
<evidence type="ECO:0000256" key="4">
    <source>
        <dbReference type="ARBA" id="ARBA00022723"/>
    </source>
</evidence>
<evidence type="ECO:0000256" key="3">
    <source>
        <dbReference type="ARBA" id="ARBA00022553"/>
    </source>
</evidence>
<keyword evidence="3" id="KW-0597">Phosphoprotein</keyword>
<dbReference type="PROSITE" id="PS01159">
    <property type="entry name" value="WW_DOMAIN_1"/>
    <property type="match status" value="1"/>
</dbReference>
<keyword evidence="6 13" id="KW-0863">Zinc-finger</keyword>
<dbReference type="Pfam" id="PF00435">
    <property type="entry name" value="Spectrin"/>
    <property type="match status" value="4"/>
</dbReference>
<feature type="domain" description="ZZ-type" evidence="17">
    <location>
        <begin position="848"/>
        <end position="904"/>
    </location>
</feature>
<dbReference type="InterPro" id="IPR036020">
    <property type="entry name" value="WW_dom_sf"/>
</dbReference>
<dbReference type="InterPro" id="IPR015153">
    <property type="entry name" value="EF-hand_dom_typ1"/>
</dbReference>
<name>A0A8C5M141_9ANUR</name>
<dbReference type="Proteomes" id="UP000694569">
    <property type="component" value="Unplaced"/>
</dbReference>
<comment type="subcellular location">
    <subcellularLocation>
        <location evidence="1">Cell membrane</location>
        <location evidence="1">Sarcolemma</location>
        <topology evidence="1">Peripheral membrane protein</topology>
        <orientation evidence="1">Cytoplasmic side</orientation>
    </subcellularLocation>
    <subcellularLocation>
        <location evidence="11">Postsynaptic cell membrane</location>
    </subcellularLocation>
</comment>
<dbReference type="Gene3D" id="2.20.70.10">
    <property type="match status" value="1"/>
</dbReference>
<dbReference type="PROSITE" id="PS01357">
    <property type="entry name" value="ZF_ZZ_1"/>
    <property type="match status" value="1"/>
</dbReference>
<keyword evidence="10" id="KW-0628">Postsynaptic cell membrane</keyword>
<dbReference type="GO" id="GO:0098794">
    <property type="term" value="C:postsynapse"/>
    <property type="evidence" value="ECO:0007669"/>
    <property type="project" value="UniProtKB-SubCell"/>
</dbReference>
<dbReference type="PROSITE" id="PS50020">
    <property type="entry name" value="WW_DOMAIN_2"/>
    <property type="match status" value="1"/>
</dbReference>
<dbReference type="GO" id="GO:0055001">
    <property type="term" value="P:muscle cell development"/>
    <property type="evidence" value="ECO:0007669"/>
    <property type="project" value="TreeGrafter"/>
</dbReference>
<dbReference type="GO" id="GO:0008270">
    <property type="term" value="F:zinc ion binding"/>
    <property type="evidence" value="ECO:0007669"/>
    <property type="project" value="UniProtKB-KW"/>
</dbReference>
<evidence type="ECO:0000256" key="11">
    <source>
        <dbReference type="ARBA" id="ARBA00034100"/>
    </source>
</evidence>
<keyword evidence="4" id="KW-0479">Metal-binding</keyword>
<keyword evidence="14" id="KW-0175">Coiled coil</keyword>
<reference evidence="18" key="2">
    <citation type="submission" date="2025-09" db="UniProtKB">
        <authorList>
            <consortium name="Ensembl"/>
        </authorList>
    </citation>
    <scope>IDENTIFICATION</scope>
</reference>
<dbReference type="GeneTree" id="ENSGT00940000154342"/>
<evidence type="ECO:0000256" key="15">
    <source>
        <dbReference type="SAM" id="MobiDB-lite"/>
    </source>
</evidence>
<feature type="coiled-coil region" evidence="14">
    <location>
        <begin position="462"/>
        <end position="496"/>
    </location>
</feature>
<dbReference type="CDD" id="cd00201">
    <property type="entry name" value="WW"/>
    <property type="match status" value="1"/>
</dbReference>
<evidence type="ECO:0000313" key="19">
    <source>
        <dbReference type="Proteomes" id="UP000694569"/>
    </source>
</evidence>
<evidence type="ECO:0000313" key="18">
    <source>
        <dbReference type="Ensembl" id="ENSLLEP00000006254.1"/>
    </source>
</evidence>
<evidence type="ECO:0000259" key="17">
    <source>
        <dbReference type="PROSITE" id="PS50135"/>
    </source>
</evidence>
<dbReference type="CDD" id="cd00176">
    <property type="entry name" value="SPEC"/>
    <property type="match status" value="3"/>
</dbReference>
<dbReference type="Pfam" id="PF09069">
    <property type="entry name" value="EF-hand_3"/>
    <property type="match status" value="1"/>
</dbReference>
<keyword evidence="7" id="KW-0862">Zinc</keyword>
<dbReference type="SMART" id="SM00150">
    <property type="entry name" value="SPEC"/>
    <property type="match status" value="5"/>
</dbReference>
<dbReference type="InterPro" id="IPR050774">
    <property type="entry name" value="KCMF1/Dystrophin"/>
</dbReference>
<evidence type="ECO:0000256" key="8">
    <source>
        <dbReference type="ARBA" id="ARBA00023018"/>
    </source>
</evidence>
<dbReference type="PANTHER" id="PTHR12268">
    <property type="entry name" value="E3 UBIQUITIN-PROTEIN LIGASE KCMF1"/>
    <property type="match status" value="1"/>
</dbReference>
<feature type="domain" description="WW" evidence="16">
    <location>
        <begin position="595"/>
        <end position="628"/>
    </location>
</feature>
<dbReference type="GO" id="GO:0048666">
    <property type="term" value="P:neuron development"/>
    <property type="evidence" value="ECO:0007669"/>
    <property type="project" value="TreeGrafter"/>
</dbReference>
<feature type="region of interest" description="Disordered" evidence="15">
    <location>
        <begin position="1141"/>
        <end position="1192"/>
    </location>
</feature>